<proteinExistence type="predicted"/>
<evidence type="ECO:0000313" key="1">
    <source>
        <dbReference type="EMBL" id="TKB49718.1"/>
    </source>
</evidence>
<gene>
    <name evidence="1" type="ORF">FCL40_06045</name>
</gene>
<comment type="caution">
    <text evidence="1">The sequence shown here is derived from an EMBL/GenBank/DDBJ whole genome shotgun (WGS) entry which is preliminary data.</text>
</comment>
<keyword evidence="2" id="KW-1185">Reference proteome</keyword>
<dbReference type="RefSeq" id="WP_136852269.1">
    <property type="nucleotide sequence ID" value="NZ_SWCI01000003.1"/>
</dbReference>
<dbReference type="AlphaFoldDB" id="A0A4U1BEU3"/>
<dbReference type="Proteomes" id="UP000305674">
    <property type="component" value="Unassembled WGS sequence"/>
</dbReference>
<accession>A0A4U1BEU3</accession>
<dbReference type="EMBL" id="SWCI01000003">
    <property type="protein sequence ID" value="TKB49718.1"/>
    <property type="molecule type" value="Genomic_DNA"/>
</dbReference>
<organism evidence="1 2">
    <name type="scientific">Ferrimonas sediminicola</name>
    <dbReference type="NCBI Taxonomy" id="2569538"/>
    <lineage>
        <taxon>Bacteria</taxon>
        <taxon>Pseudomonadati</taxon>
        <taxon>Pseudomonadota</taxon>
        <taxon>Gammaproteobacteria</taxon>
        <taxon>Alteromonadales</taxon>
        <taxon>Ferrimonadaceae</taxon>
        <taxon>Ferrimonas</taxon>
    </lineage>
</organism>
<reference evidence="1 2" key="1">
    <citation type="submission" date="2019-04" db="EMBL/GenBank/DDBJ databases">
        <authorList>
            <person name="Hwang J.C."/>
        </authorList>
    </citation>
    <scope>NUCLEOTIDE SEQUENCE [LARGE SCALE GENOMIC DNA]</scope>
    <source>
        <strain evidence="1 2">IMCC35001</strain>
    </source>
</reference>
<dbReference type="OrthoDB" id="8523349at2"/>
<protein>
    <submittedName>
        <fullName evidence="1">Uncharacterized protein</fullName>
    </submittedName>
</protein>
<sequence length="282" mass="31172">MQLSLTLNCWPLTRQQQQTQLDQLDQAPVQRIVVGETVCEKRDRPALRTLLETAELAQARGIQVVLASLNLVNGPRELKLVEQVCTQQSLMVEANDLTAAALLSDLGRPFWAGANLNLYNRDSLAWAARLGATGYQPPIDMSEQNMTLLLEAGDDLGLEGEILGFGWPQLAVSARCASARIHGRNKAHCDKVCQQHPVPMASTLEQEPLLWLNGPQNHGVRPVDRLDSVEAWRRAGAHWLRVIPGPWQQGQWLASLTGLRHPQGASRLRREIPVPGHRTATG</sequence>
<name>A0A4U1BEU3_9GAMM</name>
<evidence type="ECO:0000313" key="2">
    <source>
        <dbReference type="Proteomes" id="UP000305674"/>
    </source>
</evidence>